<name>A0A5J4K3R3_9CHLR</name>
<keyword evidence="2" id="KW-0812">Transmembrane</keyword>
<feature type="compositionally biased region" description="Low complexity" evidence="1">
    <location>
        <begin position="156"/>
        <end position="165"/>
    </location>
</feature>
<dbReference type="RefSeq" id="WP_151726506.1">
    <property type="nucleotide sequence ID" value="NZ_BKZV01000001.1"/>
</dbReference>
<sequence>MRAAAVAFVLVAAAAVVLWFGNTLNSWVLGGLIGGLAALLLSIPISLSLFSFLSRRHDEYFRAELQAHMALETARQSPPPVPSRAAHQALLAGDGWRGPTRYTRLDGDEGPLAGEDEWVFAEGEEETDSNSGFVTFDDEEPEEEMVRGRGSASNPLSSRLSRSLSQELPARTPSSVPLQTRSTGRYSSALHPQTRIEGRRAQPQQGGYRLPPAAAGPAYPGVGRAPTGSQRRQSQYFAEALRTARLEALRQQEETHNEENVEISPMLPPPPPRLAARRSSGLAGQMPASPSFSALSTSVPQRQLRSQSLARSERPVGPVSTTLSQTAGRRSPLATEADEAYDDDSLSSLKRENSAFARSPSAETASGPGRVRAAGEQRLLRSSPSGSLRNPLVRRPPYLYEDDPLRTELSQFAEEPITRRSSRLRRFQAPDED</sequence>
<evidence type="ECO:0000313" key="3">
    <source>
        <dbReference type="EMBL" id="GER81411.1"/>
    </source>
</evidence>
<feature type="region of interest" description="Disordered" evidence="1">
    <location>
        <begin position="123"/>
        <end position="235"/>
    </location>
</feature>
<evidence type="ECO:0000256" key="2">
    <source>
        <dbReference type="SAM" id="Phobius"/>
    </source>
</evidence>
<feature type="compositionally biased region" description="Polar residues" evidence="1">
    <location>
        <begin position="319"/>
        <end position="328"/>
    </location>
</feature>
<feature type="compositionally biased region" description="Polar residues" evidence="1">
    <location>
        <begin position="172"/>
        <end position="186"/>
    </location>
</feature>
<evidence type="ECO:0000313" key="4">
    <source>
        <dbReference type="Proteomes" id="UP000334820"/>
    </source>
</evidence>
<feature type="compositionally biased region" description="Basic and acidic residues" evidence="1">
    <location>
        <begin position="247"/>
        <end position="259"/>
    </location>
</feature>
<reference evidence="3 4" key="1">
    <citation type="journal article" date="2019" name="Int. J. Syst. Evol. Microbiol.">
        <title>Thermogemmatispora aurantia sp. nov. and Thermogemmatispora argillosa sp. nov., within the class Ktedonobacteria, and emended description of the genus Thermogemmatispora.</title>
        <authorList>
            <person name="Zheng Y."/>
            <person name="Wang C.M."/>
            <person name="Sakai Y."/>
            <person name="Abe K."/>
            <person name="Yokota A."/>
            <person name="Yabe S."/>
        </authorList>
    </citation>
    <scope>NUCLEOTIDE SEQUENCE [LARGE SCALE GENOMIC DNA]</scope>
    <source>
        <strain evidence="3 4">A1-2</strain>
    </source>
</reference>
<feature type="compositionally biased region" description="Low complexity" evidence="1">
    <location>
        <begin position="380"/>
        <end position="391"/>
    </location>
</feature>
<gene>
    <name evidence="3" type="ORF">KTAU_00500</name>
</gene>
<keyword evidence="2" id="KW-0472">Membrane</keyword>
<evidence type="ECO:0000256" key="1">
    <source>
        <dbReference type="SAM" id="MobiDB-lite"/>
    </source>
</evidence>
<feature type="compositionally biased region" description="Low complexity" evidence="1">
    <location>
        <begin position="206"/>
        <end position="226"/>
    </location>
</feature>
<dbReference type="AlphaFoldDB" id="A0A5J4K3R3"/>
<feature type="compositionally biased region" description="Acidic residues" evidence="1">
    <location>
        <begin position="336"/>
        <end position="345"/>
    </location>
</feature>
<feature type="transmembrane region" description="Helical" evidence="2">
    <location>
        <begin position="24"/>
        <end position="53"/>
    </location>
</feature>
<keyword evidence="2" id="KW-1133">Transmembrane helix</keyword>
<feature type="region of interest" description="Disordered" evidence="1">
    <location>
        <begin position="247"/>
        <end position="433"/>
    </location>
</feature>
<dbReference type="EMBL" id="BKZV01000001">
    <property type="protein sequence ID" value="GER81411.1"/>
    <property type="molecule type" value="Genomic_DNA"/>
</dbReference>
<protein>
    <submittedName>
        <fullName evidence="3">Uncharacterized protein</fullName>
    </submittedName>
</protein>
<keyword evidence="4" id="KW-1185">Reference proteome</keyword>
<organism evidence="3 4">
    <name type="scientific">Thermogemmatispora aurantia</name>
    <dbReference type="NCBI Taxonomy" id="2045279"/>
    <lineage>
        <taxon>Bacteria</taxon>
        <taxon>Bacillati</taxon>
        <taxon>Chloroflexota</taxon>
        <taxon>Ktedonobacteria</taxon>
        <taxon>Thermogemmatisporales</taxon>
        <taxon>Thermogemmatisporaceae</taxon>
        <taxon>Thermogemmatispora</taxon>
    </lineage>
</organism>
<proteinExistence type="predicted"/>
<feature type="compositionally biased region" description="Polar residues" evidence="1">
    <location>
        <begin position="288"/>
        <end position="310"/>
    </location>
</feature>
<accession>A0A5J4K3R3</accession>
<comment type="caution">
    <text evidence="3">The sequence shown here is derived from an EMBL/GenBank/DDBJ whole genome shotgun (WGS) entry which is preliminary data.</text>
</comment>
<dbReference type="Proteomes" id="UP000334820">
    <property type="component" value="Unassembled WGS sequence"/>
</dbReference>